<comment type="caution">
    <text evidence="2">The sequence shown here is derived from an EMBL/GenBank/DDBJ whole genome shotgun (WGS) entry which is preliminary data.</text>
</comment>
<gene>
    <name evidence="2" type="ORF">NDU88_003106</name>
</gene>
<accession>A0AAV7UEZ6</accession>
<evidence type="ECO:0000313" key="2">
    <source>
        <dbReference type="EMBL" id="KAJ1186323.1"/>
    </source>
</evidence>
<sequence length="101" mass="10929">MRAAAEKKGCDESRGREKQTAAPTTARTKDATEARGMTPSVLDSFFPLPVNKQEKKAVTSKRPGGPKEEKIAALVAYVLGLRIPQQGFGDSKEIGHLCEFP</sequence>
<keyword evidence="3" id="KW-1185">Reference proteome</keyword>
<feature type="region of interest" description="Disordered" evidence="1">
    <location>
        <begin position="1"/>
        <end position="45"/>
    </location>
</feature>
<reference evidence="2" key="1">
    <citation type="journal article" date="2022" name="bioRxiv">
        <title>Sequencing and chromosome-scale assembly of the giantPleurodeles waltlgenome.</title>
        <authorList>
            <person name="Brown T."/>
            <person name="Elewa A."/>
            <person name="Iarovenko S."/>
            <person name="Subramanian E."/>
            <person name="Araus A.J."/>
            <person name="Petzold A."/>
            <person name="Susuki M."/>
            <person name="Suzuki K.-i.T."/>
            <person name="Hayashi T."/>
            <person name="Toyoda A."/>
            <person name="Oliveira C."/>
            <person name="Osipova E."/>
            <person name="Leigh N.D."/>
            <person name="Simon A."/>
            <person name="Yun M.H."/>
        </authorList>
    </citation>
    <scope>NUCLEOTIDE SEQUENCE</scope>
    <source>
        <strain evidence="2">20211129_DDA</strain>
        <tissue evidence="2">Liver</tissue>
    </source>
</reference>
<dbReference type="AlphaFoldDB" id="A0AAV7UEZ6"/>
<protein>
    <submittedName>
        <fullName evidence="2">Uncharacterized protein</fullName>
    </submittedName>
</protein>
<proteinExistence type="predicted"/>
<evidence type="ECO:0000313" key="3">
    <source>
        <dbReference type="Proteomes" id="UP001066276"/>
    </source>
</evidence>
<dbReference type="Proteomes" id="UP001066276">
    <property type="component" value="Chromosome 3_1"/>
</dbReference>
<feature type="compositionally biased region" description="Basic and acidic residues" evidence="1">
    <location>
        <begin position="1"/>
        <end position="19"/>
    </location>
</feature>
<organism evidence="2 3">
    <name type="scientific">Pleurodeles waltl</name>
    <name type="common">Iberian ribbed newt</name>
    <dbReference type="NCBI Taxonomy" id="8319"/>
    <lineage>
        <taxon>Eukaryota</taxon>
        <taxon>Metazoa</taxon>
        <taxon>Chordata</taxon>
        <taxon>Craniata</taxon>
        <taxon>Vertebrata</taxon>
        <taxon>Euteleostomi</taxon>
        <taxon>Amphibia</taxon>
        <taxon>Batrachia</taxon>
        <taxon>Caudata</taxon>
        <taxon>Salamandroidea</taxon>
        <taxon>Salamandridae</taxon>
        <taxon>Pleurodelinae</taxon>
        <taxon>Pleurodeles</taxon>
    </lineage>
</organism>
<dbReference type="EMBL" id="JANPWB010000005">
    <property type="protein sequence ID" value="KAJ1186323.1"/>
    <property type="molecule type" value="Genomic_DNA"/>
</dbReference>
<name>A0AAV7UEZ6_PLEWA</name>
<evidence type="ECO:0000256" key="1">
    <source>
        <dbReference type="SAM" id="MobiDB-lite"/>
    </source>
</evidence>